<keyword evidence="5" id="KW-1185">Reference proteome</keyword>
<dbReference type="GO" id="GO:0007166">
    <property type="term" value="P:cell surface receptor signaling pathway"/>
    <property type="evidence" value="ECO:0007669"/>
    <property type="project" value="InterPro"/>
</dbReference>
<evidence type="ECO:0000256" key="1">
    <source>
        <dbReference type="ARBA" id="ARBA00022741"/>
    </source>
</evidence>
<dbReference type="PANTHER" id="PTHR27005">
    <property type="entry name" value="WALL-ASSOCIATED RECEPTOR KINASE-LIKE 21"/>
    <property type="match status" value="1"/>
</dbReference>
<keyword evidence="1" id="KW-0547">Nucleotide-binding</keyword>
<protein>
    <recommendedName>
        <fullName evidence="3">Protein kinase domain-containing protein</fullName>
    </recommendedName>
</protein>
<dbReference type="InterPro" id="IPR045274">
    <property type="entry name" value="WAK-like"/>
</dbReference>
<dbReference type="SUPFAM" id="SSF56112">
    <property type="entry name" value="Protein kinase-like (PK-like)"/>
    <property type="match status" value="1"/>
</dbReference>
<dbReference type="PROSITE" id="PS50011">
    <property type="entry name" value="PROTEIN_KINASE_DOM"/>
    <property type="match status" value="1"/>
</dbReference>
<dbReference type="InterPro" id="IPR011009">
    <property type="entry name" value="Kinase-like_dom_sf"/>
</dbReference>
<feature type="domain" description="Protein kinase" evidence="3">
    <location>
        <begin position="1"/>
        <end position="251"/>
    </location>
</feature>
<dbReference type="EMBL" id="BDQV01000161">
    <property type="protein sequence ID" value="GAY57401.1"/>
    <property type="molecule type" value="Genomic_DNA"/>
</dbReference>
<name>A0A2H5PYI8_CITUN</name>
<dbReference type="Proteomes" id="UP000236630">
    <property type="component" value="Unassembled WGS sequence"/>
</dbReference>
<dbReference type="InterPro" id="IPR000719">
    <property type="entry name" value="Prot_kinase_dom"/>
</dbReference>
<dbReference type="GO" id="GO:0004674">
    <property type="term" value="F:protein serine/threonine kinase activity"/>
    <property type="evidence" value="ECO:0007669"/>
    <property type="project" value="TreeGrafter"/>
</dbReference>
<dbReference type="AlphaFoldDB" id="A0A2H5PYI8"/>
<sequence>MGAIIRKFRDRNDKRTLMMRNGTSVLKELIASSNVMKFYGHEYHRHTYGSCINNITYAAQMSHNHILKRIGCCLETPIPILVFESVEYGTLRDRIFGDPQPQAKIGRDIANSLAYLHFGFTRPIVFRNPKTENILFNEENVAKLFDFSLSISIPEGETHITTDGVIGTRGYSAPEYISICVLNEKSDVFSFGAFLCELLAGRIHIKKEERAKLLNAVDKKRSICGCVHTANRLIKKTLCLILILIITNGKS</sequence>
<evidence type="ECO:0000313" key="4">
    <source>
        <dbReference type="EMBL" id="GAY57401.1"/>
    </source>
</evidence>
<gene>
    <name evidence="4" type="ORF">CUMW_179140</name>
</gene>
<comment type="caution">
    <text evidence="4">The sequence shown here is derived from an EMBL/GenBank/DDBJ whole genome shotgun (WGS) entry which is preliminary data.</text>
</comment>
<dbReference type="Gene3D" id="1.10.510.10">
    <property type="entry name" value="Transferase(Phosphotransferase) domain 1"/>
    <property type="match status" value="1"/>
</dbReference>
<organism evidence="4 5">
    <name type="scientific">Citrus unshiu</name>
    <name type="common">Satsuma mandarin</name>
    <name type="synonym">Citrus nobilis var. unshiu</name>
    <dbReference type="NCBI Taxonomy" id="55188"/>
    <lineage>
        <taxon>Eukaryota</taxon>
        <taxon>Viridiplantae</taxon>
        <taxon>Streptophyta</taxon>
        <taxon>Embryophyta</taxon>
        <taxon>Tracheophyta</taxon>
        <taxon>Spermatophyta</taxon>
        <taxon>Magnoliopsida</taxon>
        <taxon>eudicotyledons</taxon>
        <taxon>Gunneridae</taxon>
        <taxon>Pentapetalae</taxon>
        <taxon>rosids</taxon>
        <taxon>malvids</taxon>
        <taxon>Sapindales</taxon>
        <taxon>Rutaceae</taxon>
        <taxon>Aurantioideae</taxon>
        <taxon>Citrus</taxon>
    </lineage>
</organism>
<dbReference type="Pfam" id="PF00069">
    <property type="entry name" value="Pkinase"/>
    <property type="match status" value="1"/>
</dbReference>
<proteinExistence type="predicted"/>
<dbReference type="STRING" id="55188.A0A2H5PYI8"/>
<evidence type="ECO:0000256" key="2">
    <source>
        <dbReference type="ARBA" id="ARBA00022840"/>
    </source>
</evidence>
<accession>A0A2H5PYI8</accession>
<dbReference type="PANTHER" id="PTHR27005:SF467">
    <property type="entry name" value="PROTEIN KINASE, PUTATIVE-RELATED"/>
    <property type="match status" value="1"/>
</dbReference>
<reference evidence="4 5" key="1">
    <citation type="journal article" date="2017" name="Front. Genet.">
        <title>Draft sequencing of the heterozygous diploid genome of Satsuma (Citrus unshiu Marc.) using a hybrid assembly approach.</title>
        <authorList>
            <person name="Shimizu T."/>
            <person name="Tanizawa Y."/>
            <person name="Mochizuki T."/>
            <person name="Nagasaki H."/>
            <person name="Yoshioka T."/>
            <person name="Toyoda A."/>
            <person name="Fujiyama A."/>
            <person name="Kaminuma E."/>
            <person name="Nakamura Y."/>
        </authorList>
    </citation>
    <scope>NUCLEOTIDE SEQUENCE [LARGE SCALE GENOMIC DNA]</scope>
    <source>
        <strain evidence="5">cv. Miyagawa wase</strain>
    </source>
</reference>
<evidence type="ECO:0000313" key="5">
    <source>
        <dbReference type="Proteomes" id="UP000236630"/>
    </source>
</evidence>
<evidence type="ECO:0000259" key="3">
    <source>
        <dbReference type="PROSITE" id="PS50011"/>
    </source>
</evidence>
<dbReference type="GO" id="GO:0005524">
    <property type="term" value="F:ATP binding"/>
    <property type="evidence" value="ECO:0007669"/>
    <property type="project" value="UniProtKB-KW"/>
</dbReference>
<dbReference type="GO" id="GO:0005886">
    <property type="term" value="C:plasma membrane"/>
    <property type="evidence" value="ECO:0007669"/>
    <property type="project" value="TreeGrafter"/>
</dbReference>
<keyword evidence="2" id="KW-0067">ATP-binding</keyword>